<dbReference type="Gene3D" id="2.60.120.260">
    <property type="entry name" value="Galactose-binding domain-like"/>
    <property type="match status" value="1"/>
</dbReference>
<sequence>MSDIEAALAALDLETKVKLLSGKDFWTLPAVPEIGLRSLVMSDGPIGVRGIGWTPDDPSIALPSPTALAATWDPDLARTAGRLLGQEARRKGVHVLLAPTVNLHRSPLGGRHFECYSEDPLLTARIGIQYVLGVQDQGVGTTVKHFVCNDSETDRFTVDVRVGERALRELYLAPFEAIVEAGAWGVMAAYNSVNGTTMTEHDTLQNGVLKGEWGFDGFIVSDWTAARTTEASASGGLDVVMPAFGDPWGYELVAAVRAGTVPEEVIDDKVRRVLRLAARVGALGSPTEPALSSLDGAAVAREIATRSFVLARNEGDLLPLENAGRVAVSGALAVDARVQGGGSAQVYPPYVVSPLDGLTAALPGTAVSYSIGADPRRRVPAATAPQWSDIVATLRSEDGRELYRTPLHTATVRWMGDLPPGVDPYELATIELTARLTPAADGMHQLAIVGFGEFTLSAADTVLFEGPVFREDDPALVFLSSEERRFPVELTAGAPVEVTLTQRVGMPGFVSFTLGHAPPTGTPEELLDEAARAAADADVAVVVVGTTEEVESEGFDRQTLALPGRQDELVSRVAAANPRTVVVVNAGSPVLMPWADEVAAILLTWFPGQEAGAALADVLLGVAEPGGRLPTTWPRHVSDLPVLSTEPVDGALPYDEGVFVGYRGWRAEPLFPFGHGLGYTTWAYESLSIEDGDAVVVVRNTGKRPGREVVQVYVAPEPLDPNRPDRWLAGFAAATAAPGDTATVRIPLPARTFQIWQDGWQTVPGEYRVEASHSLTTPHLTARISP</sequence>
<dbReference type="SMART" id="SM01217">
    <property type="entry name" value="Fn3_like"/>
    <property type="match status" value="1"/>
</dbReference>
<evidence type="ECO:0000313" key="6">
    <source>
        <dbReference type="EMBL" id="GLI00357.1"/>
    </source>
</evidence>
<evidence type="ECO:0000256" key="4">
    <source>
        <dbReference type="RuleBase" id="RU361161"/>
    </source>
</evidence>
<organism evidence="6 7">
    <name type="scientific">Phytohabitans aurantiacus</name>
    <dbReference type="NCBI Taxonomy" id="3016789"/>
    <lineage>
        <taxon>Bacteria</taxon>
        <taxon>Bacillati</taxon>
        <taxon>Actinomycetota</taxon>
        <taxon>Actinomycetes</taxon>
        <taxon>Micromonosporales</taxon>
        <taxon>Micromonosporaceae</taxon>
    </lineage>
</organism>
<dbReference type="InterPro" id="IPR002772">
    <property type="entry name" value="Glyco_hydro_3_C"/>
</dbReference>
<dbReference type="InterPro" id="IPR036881">
    <property type="entry name" value="Glyco_hydro_3_C_sf"/>
</dbReference>
<dbReference type="RefSeq" id="WP_281900600.1">
    <property type="nucleotide sequence ID" value="NZ_BSDI01000032.1"/>
</dbReference>
<comment type="similarity">
    <text evidence="1 4">Belongs to the glycosyl hydrolase 3 family.</text>
</comment>
<accession>A0ABQ5R3A7</accession>
<dbReference type="SUPFAM" id="SSF52279">
    <property type="entry name" value="Beta-D-glucan exohydrolase, C-terminal domain"/>
    <property type="match status" value="1"/>
</dbReference>
<gene>
    <name evidence="6" type="ORF">Pa4123_56330</name>
</gene>
<dbReference type="PANTHER" id="PTHR42715:SF10">
    <property type="entry name" value="BETA-GLUCOSIDASE"/>
    <property type="match status" value="1"/>
</dbReference>
<dbReference type="PROSITE" id="PS00775">
    <property type="entry name" value="GLYCOSYL_HYDROL_F3"/>
    <property type="match status" value="1"/>
</dbReference>
<dbReference type="PANTHER" id="PTHR42715">
    <property type="entry name" value="BETA-GLUCOSIDASE"/>
    <property type="match status" value="1"/>
</dbReference>
<protein>
    <submittedName>
        <fullName evidence="6">Beta-glucosidase</fullName>
    </submittedName>
</protein>
<keyword evidence="2 4" id="KW-0378">Hydrolase</keyword>
<dbReference type="PROSITE" id="PS51820">
    <property type="entry name" value="PA14"/>
    <property type="match status" value="1"/>
</dbReference>
<dbReference type="InterPro" id="IPR017853">
    <property type="entry name" value="GH"/>
</dbReference>
<dbReference type="InterPro" id="IPR036962">
    <property type="entry name" value="Glyco_hydro_3_N_sf"/>
</dbReference>
<name>A0ABQ5R3A7_9ACTN</name>
<dbReference type="Pfam" id="PF14310">
    <property type="entry name" value="Fn3-like"/>
    <property type="match status" value="1"/>
</dbReference>
<keyword evidence="3" id="KW-0119">Carbohydrate metabolism</keyword>
<reference evidence="6" key="1">
    <citation type="submission" date="2022-12" db="EMBL/GenBank/DDBJ databases">
        <title>New Phytohabitans aurantiacus sp. RD004123 nov., an actinomycete isolated from soil.</title>
        <authorList>
            <person name="Triningsih D.W."/>
            <person name="Harunari E."/>
            <person name="Igarashi Y."/>
        </authorList>
    </citation>
    <scope>NUCLEOTIDE SEQUENCE</scope>
    <source>
        <strain evidence="6">RD004123</strain>
    </source>
</reference>
<dbReference type="InterPro" id="IPR026891">
    <property type="entry name" value="Fn3-like"/>
</dbReference>
<evidence type="ECO:0000256" key="2">
    <source>
        <dbReference type="ARBA" id="ARBA00022801"/>
    </source>
</evidence>
<proteinExistence type="inferred from homology"/>
<dbReference type="Gene3D" id="3.40.50.1700">
    <property type="entry name" value="Glycoside hydrolase family 3 C-terminal domain"/>
    <property type="match status" value="1"/>
</dbReference>
<dbReference type="InterPro" id="IPR013783">
    <property type="entry name" value="Ig-like_fold"/>
</dbReference>
<evidence type="ECO:0000256" key="1">
    <source>
        <dbReference type="ARBA" id="ARBA00005336"/>
    </source>
</evidence>
<dbReference type="InterPro" id="IPR050288">
    <property type="entry name" value="Cellulose_deg_GH3"/>
</dbReference>
<evidence type="ECO:0000259" key="5">
    <source>
        <dbReference type="PROSITE" id="PS51820"/>
    </source>
</evidence>
<comment type="caution">
    <text evidence="6">The sequence shown here is derived from an EMBL/GenBank/DDBJ whole genome shotgun (WGS) entry which is preliminary data.</text>
</comment>
<dbReference type="EMBL" id="BSDI01000032">
    <property type="protein sequence ID" value="GLI00357.1"/>
    <property type="molecule type" value="Genomic_DNA"/>
</dbReference>
<evidence type="ECO:0000256" key="3">
    <source>
        <dbReference type="ARBA" id="ARBA00023277"/>
    </source>
</evidence>
<feature type="domain" description="PA14" evidence="5">
    <location>
        <begin position="385"/>
        <end position="531"/>
    </location>
</feature>
<evidence type="ECO:0000313" key="7">
    <source>
        <dbReference type="Proteomes" id="UP001144280"/>
    </source>
</evidence>
<dbReference type="InterPro" id="IPR001764">
    <property type="entry name" value="Glyco_hydro_3_N"/>
</dbReference>
<dbReference type="Gene3D" id="2.60.40.10">
    <property type="entry name" value="Immunoglobulins"/>
    <property type="match status" value="1"/>
</dbReference>
<dbReference type="Proteomes" id="UP001144280">
    <property type="component" value="Unassembled WGS sequence"/>
</dbReference>
<keyword evidence="7" id="KW-1185">Reference proteome</keyword>
<dbReference type="Pfam" id="PF01915">
    <property type="entry name" value="Glyco_hydro_3_C"/>
    <property type="match status" value="1"/>
</dbReference>
<dbReference type="PRINTS" id="PR00133">
    <property type="entry name" value="GLHYDRLASE3"/>
</dbReference>
<dbReference type="Gene3D" id="3.20.20.300">
    <property type="entry name" value="Glycoside hydrolase, family 3, N-terminal domain"/>
    <property type="match status" value="1"/>
</dbReference>
<dbReference type="InterPro" id="IPR037524">
    <property type="entry name" value="PA14/GLEYA"/>
</dbReference>
<keyword evidence="4" id="KW-0326">Glycosidase</keyword>
<dbReference type="SUPFAM" id="SSF51445">
    <property type="entry name" value="(Trans)glycosidases"/>
    <property type="match status" value="1"/>
</dbReference>
<dbReference type="InterPro" id="IPR019800">
    <property type="entry name" value="Glyco_hydro_3_AS"/>
</dbReference>
<dbReference type="Pfam" id="PF00933">
    <property type="entry name" value="Glyco_hydro_3"/>
    <property type="match status" value="1"/>
</dbReference>